<feature type="signal peptide" evidence="1">
    <location>
        <begin position="1"/>
        <end position="28"/>
    </location>
</feature>
<proteinExistence type="predicted"/>
<keyword evidence="3" id="KW-1185">Reference proteome</keyword>
<feature type="chain" id="PRO_5047346895" evidence="1">
    <location>
        <begin position="29"/>
        <end position="119"/>
    </location>
</feature>
<protein>
    <submittedName>
        <fullName evidence="2">Uncharacterized protein</fullName>
    </submittedName>
</protein>
<comment type="caution">
    <text evidence="2">The sequence shown here is derived from an EMBL/GenBank/DDBJ whole genome shotgun (WGS) entry which is preliminary data.</text>
</comment>
<evidence type="ECO:0000313" key="2">
    <source>
        <dbReference type="EMBL" id="NHZ44669.1"/>
    </source>
</evidence>
<dbReference type="RefSeq" id="WP_167081541.1">
    <property type="nucleotide sequence ID" value="NZ_VVIW01000036.1"/>
</dbReference>
<evidence type="ECO:0000313" key="3">
    <source>
        <dbReference type="Proteomes" id="UP000819052"/>
    </source>
</evidence>
<dbReference type="EMBL" id="VVIW01000036">
    <property type="protein sequence ID" value="NHZ44669.1"/>
    <property type="molecule type" value="Genomic_DNA"/>
</dbReference>
<evidence type="ECO:0000256" key="1">
    <source>
        <dbReference type="SAM" id="SignalP"/>
    </source>
</evidence>
<accession>A0ABX0MBU7</accession>
<gene>
    <name evidence="2" type="ORF">F1609_31605</name>
</gene>
<dbReference type="Proteomes" id="UP000819052">
    <property type="component" value="Unassembled WGS sequence"/>
</dbReference>
<keyword evidence="1" id="KW-0732">Signal</keyword>
<name>A0ABX0MBU7_9BURK</name>
<reference evidence="2 3" key="1">
    <citation type="submission" date="2019-09" db="EMBL/GenBank/DDBJ databases">
        <title>Taxonomy of Antarctic Massilia spp.: description of Massilia rubra sp. nov., Massilia aquatica sp. nov., Massilia mucilaginosa sp. nov., Massilia frigida sp. nov. isolated from streams, lakes and regoliths.</title>
        <authorList>
            <person name="Holochova P."/>
            <person name="Sedlacek I."/>
            <person name="Kralova S."/>
            <person name="Maslanova I."/>
            <person name="Busse H.-J."/>
            <person name="Stankova E."/>
            <person name="Vrbovska V."/>
            <person name="Kovarovic V."/>
            <person name="Bartak M."/>
            <person name="Svec P."/>
            <person name="Pantucek R."/>
        </authorList>
    </citation>
    <scope>NUCLEOTIDE SEQUENCE [LARGE SCALE GENOMIC DNA]</scope>
    <source>
        <strain evidence="2 3">CCM 8693</strain>
    </source>
</reference>
<organism evidence="2 3">
    <name type="scientific">Massilia aquatica</name>
    <dbReference type="NCBI Taxonomy" id="2609000"/>
    <lineage>
        <taxon>Bacteria</taxon>
        <taxon>Pseudomonadati</taxon>
        <taxon>Pseudomonadota</taxon>
        <taxon>Betaproteobacteria</taxon>
        <taxon>Burkholderiales</taxon>
        <taxon>Oxalobacteraceae</taxon>
        <taxon>Telluria group</taxon>
        <taxon>Massilia</taxon>
    </lineage>
</organism>
<sequence length="119" mass="13258">MAKQLTKGALILLSLLSVLCASIWYANASAEKEAWNFCERMPLGSDIHSEIEKFEKDIGYHKVPGGRVSASHYGFPEAGFANNKHTFIFKGFMLDKAYCDVSLTDDGKIIGKNSFIQYD</sequence>